<feature type="region of interest" description="Disordered" evidence="1">
    <location>
        <begin position="24"/>
        <end position="51"/>
    </location>
</feature>
<keyword evidence="4" id="KW-1185">Reference proteome</keyword>
<dbReference type="EMBL" id="KL367581">
    <property type="protein sequence ID" value="KFD63085.1"/>
    <property type="molecule type" value="Genomic_DNA"/>
</dbReference>
<organism evidence="2 4">
    <name type="scientific">Trichuris suis</name>
    <name type="common">pig whipworm</name>
    <dbReference type="NCBI Taxonomy" id="68888"/>
    <lineage>
        <taxon>Eukaryota</taxon>
        <taxon>Metazoa</taxon>
        <taxon>Ecdysozoa</taxon>
        <taxon>Nematoda</taxon>
        <taxon>Enoplea</taxon>
        <taxon>Dorylaimia</taxon>
        <taxon>Trichinellida</taxon>
        <taxon>Trichuridae</taxon>
        <taxon>Trichuris</taxon>
    </lineage>
</organism>
<name>A0A085M1M1_9BILA</name>
<dbReference type="Proteomes" id="UP000030764">
    <property type="component" value="Unassembled WGS sequence"/>
</dbReference>
<evidence type="ECO:0000313" key="4">
    <source>
        <dbReference type="Proteomes" id="UP000030764"/>
    </source>
</evidence>
<dbReference type="Proteomes" id="UP000030758">
    <property type="component" value="Unassembled WGS sequence"/>
</dbReference>
<gene>
    <name evidence="2" type="ORF">M513_08017</name>
    <name evidence="3" type="ORF">M514_08017</name>
</gene>
<feature type="compositionally biased region" description="Basic and acidic residues" evidence="1">
    <location>
        <begin position="26"/>
        <end position="35"/>
    </location>
</feature>
<protein>
    <submittedName>
        <fullName evidence="2">Uncharacterized protein</fullName>
    </submittedName>
</protein>
<evidence type="ECO:0000313" key="2">
    <source>
        <dbReference type="EMBL" id="KFD51117.1"/>
    </source>
</evidence>
<feature type="compositionally biased region" description="Polar residues" evidence="1">
    <location>
        <begin position="41"/>
        <end position="51"/>
    </location>
</feature>
<dbReference type="AlphaFoldDB" id="A0A085M1M1"/>
<feature type="region of interest" description="Disordered" evidence="1">
    <location>
        <begin position="81"/>
        <end position="103"/>
    </location>
</feature>
<dbReference type="EMBL" id="KL363243">
    <property type="protein sequence ID" value="KFD51117.1"/>
    <property type="molecule type" value="Genomic_DNA"/>
</dbReference>
<evidence type="ECO:0000313" key="3">
    <source>
        <dbReference type="EMBL" id="KFD63085.1"/>
    </source>
</evidence>
<sequence length="103" mass="11982">MLMDFAYQFCQNYKMRAIGWLNSRKASQEPKRPKLEINQPEVETQSGNGNTQDIFVRSMRQLSFHGLDVMQIEFQTNPTKKQTLNLTNGTANEPLSSWRSFHV</sequence>
<reference evidence="2 4" key="1">
    <citation type="journal article" date="2014" name="Nat. Genet.">
        <title>Genome and transcriptome of the porcine whipworm Trichuris suis.</title>
        <authorList>
            <person name="Jex A.R."/>
            <person name="Nejsum P."/>
            <person name="Schwarz E.M."/>
            <person name="Hu L."/>
            <person name="Young N.D."/>
            <person name="Hall R.S."/>
            <person name="Korhonen P.K."/>
            <person name="Liao S."/>
            <person name="Thamsborg S."/>
            <person name="Xia J."/>
            <person name="Xu P."/>
            <person name="Wang S."/>
            <person name="Scheerlinck J.P."/>
            <person name="Hofmann A."/>
            <person name="Sternberg P.W."/>
            <person name="Wang J."/>
            <person name="Gasser R.B."/>
        </authorList>
    </citation>
    <scope>NUCLEOTIDE SEQUENCE [LARGE SCALE GENOMIC DNA]</scope>
    <source>
        <strain evidence="3">DCEP-RM93F</strain>
        <strain evidence="2">DCEP-RM93M</strain>
    </source>
</reference>
<accession>A0A085M1M1</accession>
<proteinExistence type="predicted"/>
<evidence type="ECO:0000256" key="1">
    <source>
        <dbReference type="SAM" id="MobiDB-lite"/>
    </source>
</evidence>